<evidence type="ECO:0000313" key="6">
    <source>
        <dbReference type="Proteomes" id="UP000184245"/>
    </source>
</evidence>
<name>A0A1M5B1F1_9CLOT</name>
<evidence type="ECO:0000256" key="3">
    <source>
        <dbReference type="ARBA" id="ARBA00023121"/>
    </source>
</evidence>
<evidence type="ECO:0000256" key="2">
    <source>
        <dbReference type="ARBA" id="ARBA00023034"/>
    </source>
</evidence>
<evidence type="ECO:0000313" key="5">
    <source>
        <dbReference type="EMBL" id="SHF36293.1"/>
    </source>
</evidence>
<keyword evidence="3" id="KW-0446">Lipid-binding</keyword>
<organism evidence="5 6">
    <name type="scientific">Lactonifactor longoviformis DSM 17459</name>
    <dbReference type="NCBI Taxonomy" id="1122155"/>
    <lineage>
        <taxon>Bacteria</taxon>
        <taxon>Bacillati</taxon>
        <taxon>Bacillota</taxon>
        <taxon>Clostridia</taxon>
        <taxon>Eubacteriales</taxon>
        <taxon>Clostridiaceae</taxon>
        <taxon>Lactonifactor</taxon>
    </lineage>
</organism>
<dbReference type="OrthoDB" id="2314846at2"/>
<proteinExistence type="predicted"/>
<keyword evidence="4" id="KW-0472">Membrane</keyword>
<dbReference type="EMBL" id="FQVI01000023">
    <property type="protein sequence ID" value="SHF36293.1"/>
    <property type="molecule type" value="Genomic_DNA"/>
</dbReference>
<dbReference type="InterPro" id="IPR038261">
    <property type="entry name" value="GPP34-like_sf"/>
</dbReference>
<keyword evidence="2" id="KW-0333">Golgi apparatus</keyword>
<protein>
    <submittedName>
        <fullName evidence="5">Golgi phosphoprotein 3 (GPP34)</fullName>
    </submittedName>
</protein>
<dbReference type="GO" id="GO:0005737">
    <property type="term" value="C:cytoplasm"/>
    <property type="evidence" value="ECO:0007669"/>
    <property type="project" value="UniProtKB-ARBA"/>
</dbReference>
<keyword evidence="6" id="KW-1185">Reference proteome</keyword>
<reference evidence="5 6" key="1">
    <citation type="submission" date="2016-11" db="EMBL/GenBank/DDBJ databases">
        <authorList>
            <person name="Jaros S."/>
            <person name="Januszkiewicz K."/>
            <person name="Wedrychowicz H."/>
        </authorList>
    </citation>
    <scope>NUCLEOTIDE SEQUENCE [LARGE SCALE GENOMIC DNA]</scope>
    <source>
        <strain evidence="5 6">DSM 17459</strain>
    </source>
</reference>
<dbReference type="Gene3D" id="1.10.3630.10">
    <property type="entry name" value="yeast vps74-n-term truncation variant domain like"/>
    <property type="match status" value="1"/>
</dbReference>
<dbReference type="AlphaFoldDB" id="A0A1M5B1F1"/>
<evidence type="ECO:0000256" key="4">
    <source>
        <dbReference type="ARBA" id="ARBA00023136"/>
    </source>
</evidence>
<gene>
    <name evidence="5" type="ORF">SAMN02745158_03439</name>
</gene>
<dbReference type="GO" id="GO:0070273">
    <property type="term" value="F:phosphatidylinositol-4-phosphate binding"/>
    <property type="evidence" value="ECO:0007669"/>
    <property type="project" value="InterPro"/>
</dbReference>
<accession>A0A1M5B1F1</accession>
<dbReference type="RefSeq" id="WP_072853931.1">
    <property type="nucleotide sequence ID" value="NZ_FQVI01000023.1"/>
</dbReference>
<dbReference type="Pfam" id="PF05719">
    <property type="entry name" value="GPP34"/>
    <property type="match status" value="1"/>
</dbReference>
<dbReference type="InterPro" id="IPR008628">
    <property type="entry name" value="GPP34-like"/>
</dbReference>
<dbReference type="GO" id="GO:0012505">
    <property type="term" value="C:endomembrane system"/>
    <property type="evidence" value="ECO:0007669"/>
    <property type="project" value="UniProtKB-ARBA"/>
</dbReference>
<comment type="subcellular location">
    <subcellularLocation>
        <location evidence="1">Golgi apparatus membrane</location>
        <topology evidence="1">Peripheral membrane protein</topology>
        <orientation evidence="1">Cytoplasmic side</orientation>
    </subcellularLocation>
</comment>
<dbReference type="Proteomes" id="UP000184245">
    <property type="component" value="Unassembled WGS sequence"/>
</dbReference>
<sequence length="217" mass="24249">MDRKSIAQEYYTLTVDENGNMPSMHKEESYAGLVAAGFMDFLVNNVITADKNKISVIKENPGELAHLALLYAYLNEKPRSIDKLMSDYYTGSRIKQLTAQIGESLKEEGKAAKGTGGLFGPKTTYIPEKNYKDELIGMIKSAITTGGEITSHDIALIYILKETKNLNQYFSKHESSELKAKLKELKNNPQNKQLADMINYVSDTITVIMACVLLYSM</sequence>
<evidence type="ECO:0000256" key="1">
    <source>
        <dbReference type="ARBA" id="ARBA00004255"/>
    </source>
</evidence>